<organism evidence="2 3">
    <name type="scientific">Streptococcus sinensis</name>
    <dbReference type="NCBI Taxonomy" id="176090"/>
    <lineage>
        <taxon>Bacteria</taxon>
        <taxon>Bacillati</taxon>
        <taxon>Bacillota</taxon>
        <taxon>Bacilli</taxon>
        <taxon>Lactobacillales</taxon>
        <taxon>Streptococcaceae</taxon>
        <taxon>Streptococcus</taxon>
    </lineage>
</organism>
<keyword evidence="3" id="KW-1185">Reference proteome</keyword>
<evidence type="ECO:0000313" key="3">
    <source>
        <dbReference type="Proteomes" id="UP000030019"/>
    </source>
</evidence>
<keyword evidence="1" id="KW-0472">Membrane</keyword>
<protein>
    <recommendedName>
        <fullName evidence="4">Beta-carotene 15,15'-monooxygenase</fullName>
    </recommendedName>
</protein>
<sequence>MKTRGLNAFQLKLFMAFLMVFDHIDKIPGLLPTGWDGIFHLLTRCVGVWFAFSAVEGFLHTRNRVAYNARLFIWAAIMQLGNTILTMLFQGKGIYLGNNIFLTLACGLLVLNLVFGLSKKSEDSKTEKRYLRLGAAVLVGLAGVLLTEGGMTIIPFMLLSYIFRNQPALRTLSYMVLAFLLFCLSIEIYPTMGATLSMMLYNSDWAFITVLPFLHLYNGERGYNGKWGKYFFYIFYPAHLWIIALIAYLVQR</sequence>
<dbReference type="eggNOG" id="ENOG502ZEW4">
    <property type="taxonomic scope" value="Bacteria"/>
</dbReference>
<dbReference type="AlphaFoldDB" id="A0A0A0DHY7"/>
<gene>
    <name evidence="2" type="ORF">SSIN_0518</name>
</gene>
<feature type="transmembrane region" description="Helical" evidence="1">
    <location>
        <begin position="230"/>
        <end position="250"/>
    </location>
</feature>
<feature type="transmembrane region" description="Helical" evidence="1">
    <location>
        <begin position="169"/>
        <end position="189"/>
    </location>
</feature>
<dbReference type="Pfam" id="PF05857">
    <property type="entry name" value="TraX"/>
    <property type="match status" value="1"/>
</dbReference>
<evidence type="ECO:0000313" key="2">
    <source>
        <dbReference type="EMBL" id="KGM37724.1"/>
    </source>
</evidence>
<name>A0A0A0DHY7_9STRE</name>
<feature type="transmembrane region" description="Helical" evidence="1">
    <location>
        <begin position="71"/>
        <end position="89"/>
    </location>
</feature>
<feature type="transmembrane region" description="Helical" evidence="1">
    <location>
        <begin position="38"/>
        <end position="59"/>
    </location>
</feature>
<feature type="transmembrane region" description="Helical" evidence="1">
    <location>
        <begin position="130"/>
        <end position="163"/>
    </location>
</feature>
<dbReference type="STRING" id="176090.SSIN_0518"/>
<dbReference type="EMBL" id="JPEN01000038">
    <property type="protein sequence ID" value="KGM37724.1"/>
    <property type="molecule type" value="Genomic_DNA"/>
</dbReference>
<proteinExistence type="predicted"/>
<comment type="caution">
    <text evidence="2">The sequence shown here is derived from an EMBL/GenBank/DDBJ whole genome shotgun (WGS) entry which is preliminary data.</text>
</comment>
<keyword evidence="1" id="KW-1133">Transmembrane helix</keyword>
<evidence type="ECO:0008006" key="4">
    <source>
        <dbReference type="Google" id="ProtNLM"/>
    </source>
</evidence>
<dbReference type="RefSeq" id="WP_037615351.1">
    <property type="nucleotide sequence ID" value="NZ_JPEN01000038.1"/>
</dbReference>
<dbReference type="Proteomes" id="UP000030019">
    <property type="component" value="Unassembled WGS sequence"/>
</dbReference>
<evidence type="ECO:0000256" key="1">
    <source>
        <dbReference type="SAM" id="Phobius"/>
    </source>
</evidence>
<feature type="transmembrane region" description="Helical" evidence="1">
    <location>
        <begin position="95"/>
        <end position="118"/>
    </location>
</feature>
<accession>A0A0A0DHY7</accession>
<dbReference type="InterPro" id="IPR008875">
    <property type="entry name" value="TraX"/>
</dbReference>
<reference evidence="2 3" key="1">
    <citation type="submission" date="2014-06" db="EMBL/GenBank/DDBJ databases">
        <authorList>
            <person name="Teng J.L."/>
            <person name="Huang Y."/>
            <person name="Tse H."/>
            <person name="Lau S.K."/>
            <person name="Woo P.C."/>
        </authorList>
    </citation>
    <scope>NUCLEOTIDE SEQUENCE [LARGE SCALE GENOMIC DNA]</scope>
    <source>
        <strain evidence="2 3">HKU4</strain>
    </source>
</reference>
<keyword evidence="1" id="KW-0812">Transmembrane</keyword>
<dbReference type="PATRIC" id="fig|176090.4.peg.512"/>